<evidence type="ECO:0000256" key="2">
    <source>
        <dbReference type="ARBA" id="ARBA00022723"/>
    </source>
</evidence>
<dbReference type="GO" id="GO:0008270">
    <property type="term" value="F:zinc ion binding"/>
    <property type="evidence" value="ECO:0007669"/>
    <property type="project" value="InterPro"/>
</dbReference>
<dbReference type="EMBL" id="CDPU01000046">
    <property type="protein sequence ID" value="CEO54842.1"/>
    <property type="molecule type" value="Genomic_DNA"/>
</dbReference>
<dbReference type="CDD" id="cd12148">
    <property type="entry name" value="fungal_TF_MHR"/>
    <property type="match status" value="1"/>
</dbReference>
<evidence type="ECO:0000256" key="3">
    <source>
        <dbReference type="ARBA" id="ARBA00023015"/>
    </source>
</evidence>
<keyword evidence="5" id="KW-0539">Nucleus</keyword>
<protein>
    <recommendedName>
        <fullName evidence="6">Zn(2)-C6 fungal-type domain-containing protein</fullName>
    </recommendedName>
</protein>
<evidence type="ECO:0000256" key="4">
    <source>
        <dbReference type="ARBA" id="ARBA00023163"/>
    </source>
</evidence>
<comment type="subcellular location">
    <subcellularLocation>
        <location evidence="1">Nucleus</location>
    </subcellularLocation>
</comment>
<dbReference type="Gene3D" id="4.10.240.10">
    <property type="entry name" value="Zn(2)-C6 fungal-type DNA-binding domain"/>
    <property type="match status" value="1"/>
</dbReference>
<keyword evidence="3" id="KW-0805">Transcription regulation</keyword>
<sequence length="488" mass="55109">MSTAIPLVLKSQRACTFCRERKQSCDKSLPKCSRCDLKKRHCDYTLNTFFPRSETTSHNLHRVLGPIVTLREPCGCLEIDEESETAQSHGIYAARLFRSVIDAELDGFRGIVDRYLQTVQRWLPILSKEALEHAAKEPRDHYPSCLDTHACLLFLAMRLVSQGRCSSFIHDAGENRLYLTTRRLFILFQDERQWPLSLLQAGILIATYECGHGLARQSYLTLSSCVAMARLLRIDQDLASQLNVGAEDAPDPKVLCWSAIVIIDRLIALASLDDIFPLLVPPPPDSSFETSLECLQTRLVAAKTYEKNHWSFESTAAAAEMIGEALTFASNSSRVPIHRLDLVKSRTDKLVAALLEISQIAPLLTCEVAPLSISAVAAVRLRCATSGEERFISCRATEELQSTFEMKLDEIRMSPDYAAGLKINRISLLVLCSMFRSVLHLIRYFHHELLESDLRKIKSCLLAFREHWSLGDLYLKELDEIQALPKRQ</sequence>
<accession>A0A0B7KHE9</accession>
<proteinExistence type="predicted"/>
<dbReference type="PROSITE" id="PS00463">
    <property type="entry name" value="ZN2_CY6_FUNGAL_1"/>
    <property type="match status" value="1"/>
</dbReference>
<dbReference type="GO" id="GO:0005634">
    <property type="term" value="C:nucleus"/>
    <property type="evidence" value="ECO:0007669"/>
    <property type="project" value="UniProtKB-SubCell"/>
</dbReference>
<evidence type="ECO:0000313" key="7">
    <source>
        <dbReference type="EMBL" id="CEO54842.1"/>
    </source>
</evidence>
<dbReference type="Pfam" id="PF00172">
    <property type="entry name" value="Zn_clus"/>
    <property type="match status" value="1"/>
</dbReference>
<dbReference type="PANTHER" id="PTHR47338">
    <property type="entry name" value="ZN(II)2CYS6 TRANSCRIPTION FACTOR (EUROFUNG)-RELATED"/>
    <property type="match status" value="1"/>
</dbReference>
<dbReference type="InterPro" id="IPR050815">
    <property type="entry name" value="TF_fung"/>
</dbReference>
<dbReference type="AlphaFoldDB" id="A0A0B7KHE9"/>
<dbReference type="SUPFAM" id="SSF57701">
    <property type="entry name" value="Zn2/Cys6 DNA-binding domain"/>
    <property type="match status" value="1"/>
</dbReference>
<gene>
    <name evidence="7" type="ORF">BN869_000010900_1</name>
</gene>
<keyword evidence="4" id="KW-0804">Transcription</keyword>
<dbReference type="InterPro" id="IPR036864">
    <property type="entry name" value="Zn2-C6_fun-type_DNA-bd_sf"/>
</dbReference>
<reference evidence="7" key="1">
    <citation type="submission" date="2015-01" db="EMBL/GenBank/DDBJ databases">
        <authorList>
            <person name="Durling Mikael"/>
        </authorList>
    </citation>
    <scope>NUCLEOTIDE SEQUENCE</scope>
</reference>
<dbReference type="InterPro" id="IPR001138">
    <property type="entry name" value="Zn2Cys6_DnaBD"/>
</dbReference>
<feature type="domain" description="Zn(2)-C6 fungal-type" evidence="6">
    <location>
        <begin position="14"/>
        <end position="44"/>
    </location>
</feature>
<dbReference type="PROSITE" id="PS50048">
    <property type="entry name" value="ZN2_CY6_FUNGAL_2"/>
    <property type="match status" value="1"/>
</dbReference>
<evidence type="ECO:0000259" key="6">
    <source>
        <dbReference type="PROSITE" id="PS50048"/>
    </source>
</evidence>
<dbReference type="GO" id="GO:0000981">
    <property type="term" value="F:DNA-binding transcription factor activity, RNA polymerase II-specific"/>
    <property type="evidence" value="ECO:0007669"/>
    <property type="project" value="InterPro"/>
</dbReference>
<organism evidence="7">
    <name type="scientific">Bionectria ochroleuca</name>
    <name type="common">Gliocladium roseum</name>
    <dbReference type="NCBI Taxonomy" id="29856"/>
    <lineage>
        <taxon>Eukaryota</taxon>
        <taxon>Fungi</taxon>
        <taxon>Dikarya</taxon>
        <taxon>Ascomycota</taxon>
        <taxon>Pezizomycotina</taxon>
        <taxon>Sordariomycetes</taxon>
        <taxon>Hypocreomycetidae</taxon>
        <taxon>Hypocreales</taxon>
        <taxon>Bionectriaceae</taxon>
        <taxon>Clonostachys</taxon>
    </lineage>
</organism>
<dbReference type="CDD" id="cd00067">
    <property type="entry name" value="GAL4"/>
    <property type="match status" value="1"/>
</dbReference>
<evidence type="ECO:0000256" key="5">
    <source>
        <dbReference type="ARBA" id="ARBA00023242"/>
    </source>
</evidence>
<dbReference type="PANTHER" id="PTHR47338:SF20">
    <property type="entry name" value="ZN(II)2CYS6 TRANSCRIPTION FACTOR (EUROFUNG)"/>
    <property type="match status" value="1"/>
</dbReference>
<dbReference type="SMART" id="SM00066">
    <property type="entry name" value="GAL4"/>
    <property type="match status" value="1"/>
</dbReference>
<keyword evidence="2" id="KW-0479">Metal-binding</keyword>
<evidence type="ECO:0000256" key="1">
    <source>
        <dbReference type="ARBA" id="ARBA00004123"/>
    </source>
</evidence>
<name>A0A0B7KHE9_BIOOC</name>